<reference evidence="4 5" key="1">
    <citation type="submission" date="2018-08" db="EMBL/GenBank/DDBJ databases">
        <title>Paraburkholderia sp. DHOM06 isolated from forest soil.</title>
        <authorList>
            <person name="Gao Z.-H."/>
            <person name="Qiu L.-H."/>
        </authorList>
    </citation>
    <scope>NUCLEOTIDE SEQUENCE [LARGE SCALE GENOMIC DNA]</scope>
    <source>
        <strain evidence="4 5">DHOM06</strain>
    </source>
</reference>
<dbReference type="FunFam" id="1.50.10.10:FF:000003">
    <property type="entry name" value="Cytoplasmic trehalase"/>
    <property type="match status" value="1"/>
</dbReference>
<dbReference type="Gene3D" id="1.50.10.10">
    <property type="match status" value="1"/>
</dbReference>
<dbReference type="OrthoDB" id="106887at2"/>
<dbReference type="PRINTS" id="PR00744">
    <property type="entry name" value="GLHYDRLASE37"/>
</dbReference>
<organism evidence="4 5">
    <name type="scientific">Trinickia dinghuensis</name>
    <dbReference type="NCBI Taxonomy" id="2291023"/>
    <lineage>
        <taxon>Bacteria</taxon>
        <taxon>Pseudomonadati</taxon>
        <taxon>Pseudomonadota</taxon>
        <taxon>Betaproteobacteria</taxon>
        <taxon>Burkholderiales</taxon>
        <taxon>Burkholderiaceae</taxon>
        <taxon>Trinickia</taxon>
    </lineage>
</organism>
<keyword evidence="2" id="KW-0326">Glycosidase</keyword>
<comment type="caution">
    <text evidence="4">The sequence shown here is derived from an EMBL/GenBank/DDBJ whole genome shotgun (WGS) entry which is preliminary data.</text>
</comment>
<dbReference type="Pfam" id="PF01204">
    <property type="entry name" value="Trehalase"/>
    <property type="match status" value="1"/>
</dbReference>
<dbReference type="PROSITE" id="PS00927">
    <property type="entry name" value="TREHALASE_1"/>
    <property type="match status" value="1"/>
</dbReference>
<dbReference type="GO" id="GO:0005993">
    <property type="term" value="P:trehalose catabolic process"/>
    <property type="evidence" value="ECO:0007669"/>
    <property type="project" value="TreeGrafter"/>
</dbReference>
<dbReference type="InterPro" id="IPR001661">
    <property type="entry name" value="Glyco_hydro_37"/>
</dbReference>
<dbReference type="PANTHER" id="PTHR23403">
    <property type="entry name" value="TREHALASE"/>
    <property type="match status" value="1"/>
</dbReference>
<proteinExistence type="predicted"/>
<dbReference type="GO" id="GO:0004555">
    <property type="term" value="F:alpha,alpha-trehalase activity"/>
    <property type="evidence" value="ECO:0007669"/>
    <property type="project" value="InterPro"/>
</dbReference>
<protein>
    <recommendedName>
        <fullName evidence="3">Putative periplasmic trehalase</fullName>
    </recommendedName>
</protein>
<dbReference type="PANTHER" id="PTHR23403:SF8">
    <property type="entry name" value="CYTOPLASMIC TREHALASE"/>
    <property type="match status" value="1"/>
</dbReference>
<dbReference type="AlphaFoldDB" id="A0A3D8K7P3"/>
<gene>
    <name evidence="4" type="ORF">DWV00_00465</name>
</gene>
<evidence type="ECO:0000256" key="2">
    <source>
        <dbReference type="ARBA" id="ARBA00023295"/>
    </source>
</evidence>
<evidence type="ECO:0000313" key="5">
    <source>
        <dbReference type="Proteomes" id="UP000256838"/>
    </source>
</evidence>
<dbReference type="Proteomes" id="UP000256838">
    <property type="component" value="Unassembled WGS sequence"/>
</dbReference>
<dbReference type="EMBL" id="QRGA01000001">
    <property type="protein sequence ID" value="RDV00916.1"/>
    <property type="molecule type" value="Genomic_DNA"/>
</dbReference>
<keyword evidence="1" id="KW-0378">Hydrolase</keyword>
<dbReference type="SUPFAM" id="SSF48208">
    <property type="entry name" value="Six-hairpin glycosidases"/>
    <property type="match status" value="1"/>
</dbReference>
<dbReference type="InterPro" id="IPR018232">
    <property type="entry name" value="Glyco_hydro_37_CS"/>
</dbReference>
<dbReference type="InterPro" id="IPR008928">
    <property type="entry name" value="6-hairpin_glycosidase_sf"/>
</dbReference>
<evidence type="ECO:0000256" key="1">
    <source>
        <dbReference type="ARBA" id="ARBA00022801"/>
    </source>
</evidence>
<keyword evidence="5" id="KW-1185">Reference proteome</keyword>
<dbReference type="NCBIfam" id="NF009774">
    <property type="entry name" value="PRK13271.1"/>
    <property type="match status" value="1"/>
</dbReference>
<evidence type="ECO:0000256" key="3">
    <source>
        <dbReference type="ARBA" id="ARBA00073174"/>
    </source>
</evidence>
<evidence type="ECO:0000313" key="4">
    <source>
        <dbReference type="EMBL" id="RDV00916.1"/>
    </source>
</evidence>
<name>A0A3D8K7P3_9BURK</name>
<accession>A0A3D8K7P3</accession>
<dbReference type="NCBIfam" id="NF009773">
    <property type="entry name" value="PRK13270.1"/>
    <property type="match status" value="1"/>
</dbReference>
<dbReference type="InterPro" id="IPR012341">
    <property type="entry name" value="6hp_glycosidase-like_sf"/>
</dbReference>
<sequence length="531" mass="59552">MLAAGGAAPDVGHVAPADVLTPADRYQELFVAVQSGRVFDDSKSFVDCVPLIDPEEIMRRYRADHVLPGFDLKGFVKTHFAHEPMPTEPYVADPRQTLAAHIDGLWTVLSRQPRQHPAMSSLLPLPHDYVVPGGRFSEMYYWDSYFTMLGLAQSGRHDLLRSMADNFSFLIDHYGHIPNGNRTYYLSRSQPPVFALMVDLFEQHGVKRAVRYLPQLKREHAYWMDGAEGLSPGNAARHVVRLPDGSLLNRYWDERDTPRDEGYLEDVATAAGSARPAGEVYRDLRAGAESGWDFSSRWLADPNDLSTIRTTSILPVDLNSFLYKLETQIEKLARAEGDTGTAELFHGHAAARRGAIDRYLWNEKDGAFVDYDWQLGAQRSGVSAALAVPLYVGLATHEQAHHAARALEFRLLTAGGVRTTEQESPQQWDRSNGWAPLQWMAVRGLIRYGERALGLDIAHRWLATVAAVYERECKLVEKYALHHDLDAMQGGGGGEYPLQDGFGWTNGVVRKLLEDHPDHHAHRSRAGEPRR</sequence>